<sequence>MNRFGLERLMAMSATDWARHANPWSGWSRTSILPLLAIAGWSRLWIGWWALLAVAAVLVWTWMNPRVFPPPSSIDNWMSQGVLGEHVWLQRPKHSQLLHHIPIIRALTIATATGTLVLFAGLVVLNLALTTTGLAIAMLSKLWLLDRMVWIYWENDRTSGCIHQEDSQAAHDLK</sequence>
<keyword evidence="1" id="KW-0812">Transmembrane</keyword>
<feature type="transmembrane region" description="Helical" evidence="1">
    <location>
        <begin position="116"/>
        <end position="139"/>
    </location>
</feature>
<evidence type="ECO:0000313" key="3">
    <source>
        <dbReference type="Proteomes" id="UP001163882"/>
    </source>
</evidence>
<reference evidence="2" key="1">
    <citation type="submission" date="2022-10" db="EMBL/GenBank/DDBJ databases">
        <title>YIM 151497 complete genome.</title>
        <authorList>
            <person name="Chen X."/>
        </authorList>
    </citation>
    <scope>NUCLEOTIDE SEQUENCE</scope>
    <source>
        <strain evidence="2">YIM 151497</strain>
    </source>
</reference>
<dbReference type="RefSeq" id="WP_264227085.1">
    <property type="nucleotide sequence ID" value="NZ_CP107716.1"/>
</dbReference>
<evidence type="ECO:0000313" key="2">
    <source>
        <dbReference type="EMBL" id="UYQ73514.1"/>
    </source>
</evidence>
<dbReference type="EMBL" id="CP107716">
    <property type="protein sequence ID" value="UYQ73514.1"/>
    <property type="molecule type" value="Genomic_DNA"/>
</dbReference>
<feature type="transmembrane region" description="Helical" evidence="1">
    <location>
        <begin position="44"/>
        <end position="63"/>
    </location>
</feature>
<dbReference type="Pfam" id="PF20358">
    <property type="entry name" value="DUF6653"/>
    <property type="match status" value="1"/>
</dbReference>
<dbReference type="InterPro" id="IPR046595">
    <property type="entry name" value="DUF6653"/>
</dbReference>
<keyword evidence="1" id="KW-0472">Membrane</keyword>
<organism evidence="2 3">
    <name type="scientific">Pelagibacterium flavum</name>
    <dbReference type="NCBI Taxonomy" id="2984530"/>
    <lineage>
        <taxon>Bacteria</taxon>
        <taxon>Pseudomonadati</taxon>
        <taxon>Pseudomonadota</taxon>
        <taxon>Alphaproteobacteria</taxon>
        <taxon>Hyphomicrobiales</taxon>
        <taxon>Devosiaceae</taxon>
        <taxon>Pelagibacterium</taxon>
    </lineage>
</organism>
<dbReference type="Proteomes" id="UP001163882">
    <property type="component" value="Chromosome"/>
</dbReference>
<proteinExistence type="predicted"/>
<name>A0ABY6ISX6_9HYPH</name>
<keyword evidence="3" id="KW-1185">Reference proteome</keyword>
<keyword evidence="1" id="KW-1133">Transmembrane helix</keyword>
<accession>A0ABY6ISX6</accession>
<evidence type="ECO:0000256" key="1">
    <source>
        <dbReference type="SAM" id="Phobius"/>
    </source>
</evidence>
<gene>
    <name evidence="2" type="ORF">OF122_07095</name>
</gene>
<protein>
    <submittedName>
        <fullName evidence="2">Uncharacterized protein</fullName>
    </submittedName>
</protein>